<organism evidence="1 2">
    <name type="scientific">Aspergillus taichungensis</name>
    <dbReference type="NCBI Taxonomy" id="482145"/>
    <lineage>
        <taxon>Eukaryota</taxon>
        <taxon>Fungi</taxon>
        <taxon>Dikarya</taxon>
        <taxon>Ascomycota</taxon>
        <taxon>Pezizomycotina</taxon>
        <taxon>Eurotiomycetes</taxon>
        <taxon>Eurotiomycetidae</taxon>
        <taxon>Eurotiales</taxon>
        <taxon>Aspergillaceae</taxon>
        <taxon>Aspergillus</taxon>
        <taxon>Aspergillus subgen. Circumdati</taxon>
    </lineage>
</organism>
<dbReference type="EMBL" id="KZ559524">
    <property type="protein sequence ID" value="PLN82747.1"/>
    <property type="molecule type" value="Genomic_DNA"/>
</dbReference>
<evidence type="ECO:0000313" key="2">
    <source>
        <dbReference type="Proteomes" id="UP000235023"/>
    </source>
</evidence>
<name>A0A2J5HZ35_9EURO</name>
<keyword evidence="2" id="KW-1185">Reference proteome</keyword>
<proteinExistence type="predicted"/>
<sequence>MKRSNQVTPNSCASRHMDQITPYIPHTILPLPARLRITPGYDIVNPHNRLNKRMYVWVQIPPLPPSTRKGRKRKEKVYESLRPAITEFKSSVDSKDQHPRNPYRNRKKLQICTALAPTVW</sequence>
<accession>A0A2J5HZ35</accession>
<dbReference type="AlphaFoldDB" id="A0A2J5HZ35"/>
<evidence type="ECO:0000313" key="1">
    <source>
        <dbReference type="EMBL" id="PLN82747.1"/>
    </source>
</evidence>
<dbReference type="OrthoDB" id="10437322at2759"/>
<reference evidence="2" key="1">
    <citation type="submission" date="2017-12" db="EMBL/GenBank/DDBJ databases">
        <authorList>
            <consortium name="DOE Joint Genome Institute"/>
            <person name="Mondo S.J."/>
            <person name="Kjaerbolling I."/>
            <person name="Vesth T.C."/>
            <person name="Frisvad J.C."/>
            <person name="Nybo J.L."/>
            <person name="Theobald S."/>
            <person name="Kuo A."/>
            <person name="Bowyer P."/>
            <person name="Matsuda Y."/>
            <person name="Lyhne E.K."/>
            <person name="Kogle M.E."/>
            <person name="Clum A."/>
            <person name="Lipzen A."/>
            <person name="Salamov A."/>
            <person name="Ngan C.Y."/>
            <person name="Daum C."/>
            <person name="Chiniquy J."/>
            <person name="Barry K."/>
            <person name="LaButti K."/>
            <person name="Haridas S."/>
            <person name="Simmons B.A."/>
            <person name="Magnuson J.K."/>
            <person name="Mortensen U.H."/>
            <person name="Larsen T.O."/>
            <person name="Grigoriev I.V."/>
            <person name="Baker S.E."/>
            <person name="Andersen M.R."/>
            <person name="Nordberg H.P."/>
            <person name="Cantor M.N."/>
            <person name="Hua S.X."/>
        </authorList>
    </citation>
    <scope>NUCLEOTIDE SEQUENCE [LARGE SCALE GENOMIC DNA]</scope>
    <source>
        <strain evidence="2">IBT 19404</strain>
    </source>
</reference>
<protein>
    <submittedName>
        <fullName evidence="1">Uncharacterized protein</fullName>
    </submittedName>
</protein>
<dbReference type="Proteomes" id="UP000235023">
    <property type="component" value="Unassembled WGS sequence"/>
</dbReference>
<gene>
    <name evidence="1" type="ORF">BDW42DRAFT_74170</name>
</gene>